<accession>A0A8S9JA80</accession>
<dbReference type="Pfam" id="PF03478">
    <property type="entry name" value="Beta-prop_KIB1-4"/>
    <property type="match status" value="1"/>
</dbReference>
<dbReference type="InterPro" id="IPR017451">
    <property type="entry name" value="F-box-assoc_interact_dom"/>
</dbReference>
<dbReference type="Pfam" id="PF08268">
    <property type="entry name" value="FBA_3"/>
    <property type="match status" value="1"/>
</dbReference>
<evidence type="ECO:0000313" key="3">
    <source>
        <dbReference type="EMBL" id="KAF2578669.1"/>
    </source>
</evidence>
<name>A0A8S9JA80_BRACR</name>
<proteinExistence type="predicted"/>
<dbReference type="AlphaFoldDB" id="A0A8S9JA80"/>
<gene>
    <name evidence="3" type="ORF">F2Q68_00006332</name>
</gene>
<dbReference type="EMBL" id="QGKW02001660">
    <property type="protein sequence ID" value="KAF2578669.1"/>
    <property type="molecule type" value="Genomic_DNA"/>
</dbReference>
<protein>
    <recommendedName>
        <fullName evidence="5">F-box associated domain-containing protein</fullName>
    </recommendedName>
</protein>
<evidence type="ECO:0008006" key="5">
    <source>
        <dbReference type="Google" id="ProtNLM"/>
    </source>
</evidence>
<feature type="domain" description="KIB1-4 beta-propeller" evidence="1">
    <location>
        <begin position="3"/>
        <end position="258"/>
    </location>
</feature>
<sequence length="534" mass="62648">MRDPRYKLYIMNLFTRERIDLPSVELQVGMLKIERTTDDMFLVTSKEGIGYKYNQEDLRIDLPFFWIDQKTKDYFVTCYLEGRVTAYAENGDKFWKQADLKITGDVVYKEHKLYLYDYKRDVKVFDFSGDSPRKIVETQVNHDPLCTKGMSRRVYPELGDVWDIKDTHLVVTVKGEFLRVKSIVKSDGDVWSFRIYKMDSSQSEWEKITSLGDEAILLDQRTTVLANAVQGIKRNSIYFSGIHHDYVFHRVWSEKDILNYSLDTHKIERPPPSFFSNVQSSDARCRPDFTELFLTKSLTRPRLLFTFVTDGKLFFYTSPQPHNPDDNSSLVAIPYPTFLHHSTYICKQSGKRLWRKLEPEFNFKEDGDVYGDICINGVLYFEGKLEGSFVIVCFDVRSEKFSFINKDEDMLPKPSAYYTGHSTLFNYKDKLGSHRVEQELVLWVLEDAGNHKWSKHSYVLSSPLEEKILVSTKFVGMTRTGELVYSWNSCVWFYNIERNTVKRVYIQGLGGLKHPSFCRTIVDYVENLRNYCRF</sequence>
<feature type="domain" description="F-box associated beta-propeller type 3" evidence="2">
    <location>
        <begin position="349"/>
        <end position="523"/>
    </location>
</feature>
<evidence type="ECO:0000259" key="1">
    <source>
        <dbReference type="Pfam" id="PF03478"/>
    </source>
</evidence>
<dbReference type="InterPro" id="IPR013187">
    <property type="entry name" value="F-box-assoc_dom_typ3"/>
</dbReference>
<reference evidence="3" key="1">
    <citation type="submission" date="2019-12" db="EMBL/GenBank/DDBJ databases">
        <title>Genome sequencing and annotation of Brassica cretica.</title>
        <authorList>
            <person name="Studholme D.J."/>
            <person name="Sarris P.F."/>
        </authorList>
    </citation>
    <scope>NUCLEOTIDE SEQUENCE</scope>
    <source>
        <strain evidence="3">PFS-001/15</strain>
        <tissue evidence="3">Leaf</tissue>
    </source>
</reference>
<dbReference type="InterPro" id="IPR005174">
    <property type="entry name" value="KIB1-4_b-propeller"/>
</dbReference>
<dbReference type="PANTHER" id="PTHR31111:SF94">
    <property type="entry name" value="E3 UBIQUITIN-PROTEIN LIGASE SGIP1"/>
    <property type="match status" value="1"/>
</dbReference>
<organism evidence="3 4">
    <name type="scientific">Brassica cretica</name>
    <name type="common">Mustard</name>
    <dbReference type="NCBI Taxonomy" id="69181"/>
    <lineage>
        <taxon>Eukaryota</taxon>
        <taxon>Viridiplantae</taxon>
        <taxon>Streptophyta</taxon>
        <taxon>Embryophyta</taxon>
        <taxon>Tracheophyta</taxon>
        <taxon>Spermatophyta</taxon>
        <taxon>Magnoliopsida</taxon>
        <taxon>eudicotyledons</taxon>
        <taxon>Gunneridae</taxon>
        <taxon>Pentapetalae</taxon>
        <taxon>rosids</taxon>
        <taxon>malvids</taxon>
        <taxon>Brassicales</taxon>
        <taxon>Brassicaceae</taxon>
        <taxon>Brassiceae</taxon>
        <taxon>Brassica</taxon>
    </lineage>
</organism>
<dbReference type="Proteomes" id="UP000712281">
    <property type="component" value="Unassembled WGS sequence"/>
</dbReference>
<evidence type="ECO:0000259" key="2">
    <source>
        <dbReference type="Pfam" id="PF08268"/>
    </source>
</evidence>
<dbReference type="NCBIfam" id="TIGR01640">
    <property type="entry name" value="F_box_assoc_1"/>
    <property type="match status" value="1"/>
</dbReference>
<comment type="caution">
    <text evidence="3">The sequence shown here is derived from an EMBL/GenBank/DDBJ whole genome shotgun (WGS) entry which is preliminary data.</text>
</comment>
<dbReference type="PANTHER" id="PTHR31111">
    <property type="entry name" value="BNAA05G37150D PROTEIN-RELATED"/>
    <property type="match status" value="1"/>
</dbReference>
<evidence type="ECO:0000313" key="4">
    <source>
        <dbReference type="Proteomes" id="UP000712281"/>
    </source>
</evidence>